<name>X1DPJ4_9ZZZZ</name>
<feature type="non-terminal residue" evidence="1">
    <location>
        <position position="1"/>
    </location>
</feature>
<proteinExistence type="predicted"/>
<reference evidence="1" key="1">
    <citation type="journal article" date="2014" name="Front. Microbiol.">
        <title>High frequency of phylogenetically diverse reductive dehalogenase-homologous genes in deep subseafloor sedimentary metagenomes.</title>
        <authorList>
            <person name="Kawai M."/>
            <person name="Futagami T."/>
            <person name="Toyoda A."/>
            <person name="Takaki Y."/>
            <person name="Nishi S."/>
            <person name="Hori S."/>
            <person name="Arai W."/>
            <person name="Tsubouchi T."/>
            <person name="Morono Y."/>
            <person name="Uchiyama I."/>
            <person name="Ito T."/>
            <person name="Fujiyama A."/>
            <person name="Inagaki F."/>
            <person name="Takami H."/>
        </authorList>
    </citation>
    <scope>NUCLEOTIDE SEQUENCE</scope>
    <source>
        <strain evidence="1">Expedition CK06-06</strain>
    </source>
</reference>
<sequence>KEKSILASESEWIKRQGLKLIVDFSSGINLFPDLRLVNNDSLEYNKSLETIKTVVDKMHILGANDLILKRHRTVENNFTRAQFAESFENTLKEICKYSANLSINVHLRMLVEAEFPLLQMKYFEELGLFL</sequence>
<dbReference type="EMBL" id="BART01036358">
    <property type="protein sequence ID" value="GAH10165.1"/>
    <property type="molecule type" value="Genomic_DNA"/>
</dbReference>
<organism evidence="1">
    <name type="scientific">marine sediment metagenome</name>
    <dbReference type="NCBI Taxonomy" id="412755"/>
    <lineage>
        <taxon>unclassified sequences</taxon>
        <taxon>metagenomes</taxon>
        <taxon>ecological metagenomes</taxon>
    </lineage>
</organism>
<gene>
    <name evidence="1" type="ORF">S01H4_61351</name>
</gene>
<dbReference type="AlphaFoldDB" id="X1DPJ4"/>
<comment type="caution">
    <text evidence="1">The sequence shown here is derived from an EMBL/GenBank/DDBJ whole genome shotgun (WGS) entry which is preliminary data.</text>
</comment>
<dbReference type="InterPro" id="IPR036237">
    <property type="entry name" value="Xyl_isomerase-like_sf"/>
</dbReference>
<accession>X1DPJ4</accession>
<evidence type="ECO:0008006" key="2">
    <source>
        <dbReference type="Google" id="ProtNLM"/>
    </source>
</evidence>
<evidence type="ECO:0000313" key="1">
    <source>
        <dbReference type="EMBL" id="GAH10165.1"/>
    </source>
</evidence>
<protein>
    <recommendedName>
        <fullName evidence="2">Xylose isomerase-like TIM barrel domain-containing protein</fullName>
    </recommendedName>
</protein>
<dbReference type="SUPFAM" id="SSF51658">
    <property type="entry name" value="Xylose isomerase-like"/>
    <property type="match status" value="1"/>
</dbReference>